<evidence type="ECO:0000256" key="5">
    <source>
        <dbReference type="ARBA" id="ARBA00023136"/>
    </source>
</evidence>
<evidence type="ECO:0000313" key="8">
    <source>
        <dbReference type="Proteomes" id="UP000036987"/>
    </source>
</evidence>
<comment type="caution">
    <text evidence="7">The sequence shown here is derived from an EMBL/GenBank/DDBJ whole genome shotgun (WGS) entry which is preliminary data.</text>
</comment>
<dbReference type="GO" id="GO:0016020">
    <property type="term" value="C:membrane"/>
    <property type="evidence" value="ECO:0007669"/>
    <property type="project" value="UniProtKB-SubCell"/>
</dbReference>
<keyword evidence="5" id="KW-0472">Membrane</keyword>
<feature type="compositionally biased region" description="Polar residues" evidence="6">
    <location>
        <begin position="32"/>
        <end position="41"/>
    </location>
</feature>
<keyword evidence="4" id="KW-1133">Transmembrane helix</keyword>
<evidence type="ECO:0000256" key="3">
    <source>
        <dbReference type="ARBA" id="ARBA00022692"/>
    </source>
</evidence>
<dbReference type="EMBL" id="LFYR01000981">
    <property type="protein sequence ID" value="KMZ66235.1"/>
    <property type="molecule type" value="Genomic_DNA"/>
</dbReference>
<dbReference type="InterPro" id="IPR007749">
    <property type="entry name" value="DUF677"/>
</dbReference>
<dbReference type="OrthoDB" id="1932397at2759"/>
<feature type="compositionally biased region" description="Basic and acidic residues" evidence="6">
    <location>
        <begin position="22"/>
        <end position="31"/>
    </location>
</feature>
<protein>
    <submittedName>
        <fullName evidence="7">Uncharacterized protein</fullName>
    </submittedName>
</protein>
<evidence type="ECO:0000256" key="1">
    <source>
        <dbReference type="ARBA" id="ARBA00004370"/>
    </source>
</evidence>
<dbReference type="OMA" id="FHETHRC"/>
<dbReference type="PANTHER" id="PTHR31113">
    <property type="entry name" value="UPF0496 PROTEIN 3-RELATED"/>
    <property type="match status" value="1"/>
</dbReference>
<evidence type="ECO:0000256" key="2">
    <source>
        <dbReference type="ARBA" id="ARBA00009074"/>
    </source>
</evidence>
<accession>A0A0K9PDE9</accession>
<evidence type="ECO:0000256" key="4">
    <source>
        <dbReference type="ARBA" id="ARBA00022989"/>
    </source>
</evidence>
<reference evidence="8" key="1">
    <citation type="journal article" date="2016" name="Nature">
        <title>The genome of the seagrass Zostera marina reveals angiosperm adaptation to the sea.</title>
        <authorList>
            <person name="Olsen J.L."/>
            <person name="Rouze P."/>
            <person name="Verhelst B."/>
            <person name="Lin Y.-C."/>
            <person name="Bayer T."/>
            <person name="Collen J."/>
            <person name="Dattolo E."/>
            <person name="De Paoli E."/>
            <person name="Dittami S."/>
            <person name="Maumus F."/>
            <person name="Michel G."/>
            <person name="Kersting A."/>
            <person name="Lauritano C."/>
            <person name="Lohaus R."/>
            <person name="Toepel M."/>
            <person name="Tonon T."/>
            <person name="Vanneste K."/>
            <person name="Amirebrahimi M."/>
            <person name="Brakel J."/>
            <person name="Bostroem C."/>
            <person name="Chovatia M."/>
            <person name="Grimwood J."/>
            <person name="Jenkins J.W."/>
            <person name="Jueterbock A."/>
            <person name="Mraz A."/>
            <person name="Stam W.T."/>
            <person name="Tice H."/>
            <person name="Bornberg-Bauer E."/>
            <person name="Green P.J."/>
            <person name="Pearson G.A."/>
            <person name="Procaccini G."/>
            <person name="Duarte C.M."/>
            <person name="Schmutz J."/>
            <person name="Reusch T.B.H."/>
            <person name="Van de Peer Y."/>
        </authorList>
    </citation>
    <scope>NUCLEOTIDE SEQUENCE [LARGE SCALE GENOMIC DNA]</scope>
    <source>
        <strain evidence="8">cv. Finnish</strain>
    </source>
</reference>
<dbReference type="PANTHER" id="PTHR31113:SF5">
    <property type="entry name" value="OS04G0405700 PROTEIN"/>
    <property type="match status" value="1"/>
</dbReference>
<evidence type="ECO:0000313" key="7">
    <source>
        <dbReference type="EMBL" id="KMZ66235.1"/>
    </source>
</evidence>
<comment type="similarity">
    <text evidence="2">Belongs to the UPF0496 family.</text>
</comment>
<dbReference type="STRING" id="29655.A0A0K9PDE9"/>
<sequence>MNHCFGVRSWETQRQFRRGQRRERGETEFRSESSGISPIQSPTSTINLTNRAYHIAVRSESYTKIWYKIHRIDDSESTSSPASTILEPDKASISRALTEIPQTKTISLISDYFDYSEHTNHLCIDLHYSIGHARTIYDPLKDILLLPSPEISIAFGRFQTAANPFPELPSRDFDTVQHRLQALRDLLNTEMKRRRWRRKSGEIMQMEEAAKGAFVLRNELRTIERLVCRLHATVESNIGWLRMGERTEVAMMVVLELRRNLSGFDVQLGDLEQHLCSCLNFVNQTRVKLFHQVMFRRNTR</sequence>
<evidence type="ECO:0000256" key="6">
    <source>
        <dbReference type="SAM" id="MobiDB-lite"/>
    </source>
</evidence>
<comment type="subcellular location">
    <subcellularLocation>
        <location evidence="1">Membrane</location>
    </subcellularLocation>
</comment>
<keyword evidence="3" id="KW-0812">Transmembrane</keyword>
<proteinExistence type="inferred from homology"/>
<gene>
    <name evidence="7" type="ORF">ZOSMA_2G02450</name>
</gene>
<feature type="region of interest" description="Disordered" evidence="6">
    <location>
        <begin position="15"/>
        <end position="41"/>
    </location>
</feature>
<organism evidence="7 8">
    <name type="scientific">Zostera marina</name>
    <name type="common">Eelgrass</name>
    <dbReference type="NCBI Taxonomy" id="29655"/>
    <lineage>
        <taxon>Eukaryota</taxon>
        <taxon>Viridiplantae</taxon>
        <taxon>Streptophyta</taxon>
        <taxon>Embryophyta</taxon>
        <taxon>Tracheophyta</taxon>
        <taxon>Spermatophyta</taxon>
        <taxon>Magnoliopsida</taxon>
        <taxon>Liliopsida</taxon>
        <taxon>Zosteraceae</taxon>
        <taxon>Zostera</taxon>
    </lineage>
</organism>
<dbReference type="AlphaFoldDB" id="A0A0K9PDE9"/>
<keyword evidence="8" id="KW-1185">Reference proteome</keyword>
<name>A0A0K9PDE9_ZOSMR</name>
<dbReference type="Proteomes" id="UP000036987">
    <property type="component" value="Unassembled WGS sequence"/>
</dbReference>